<organism evidence="1">
    <name type="scientific">uncultured marine virus</name>
    <dbReference type="NCBI Taxonomy" id="186617"/>
    <lineage>
        <taxon>Viruses</taxon>
        <taxon>environmental samples</taxon>
    </lineage>
</organism>
<accession>A0A0F7L5K8</accession>
<protein>
    <submittedName>
        <fullName evidence="1">Uncharacterized protein</fullName>
    </submittedName>
</protein>
<sequence>MADYCTHRDMKDVYPHLDEFDSKTTLYNWVVSSGDLYRGDDSGLVTQLFANGKDLGAAQATKVDVGAEGEWYYESTTDTCYYYTSLDPNDLLMESGEDFATLIARYITNASAYLDSALNSVLPREQFKNADGTYDYVIIRLASLLSVYFMIIADDPENPKATALKTEFDETVDGLVNGRVKLAKDVTSDASQGVLRTITHTSGKMLPVDTRGAYTGVYDKIKIKITTAGALNVGKFTTSIKSSTGLKTTDLTPLAINGDYQELAGGLEIRFAADSADTTTWAVAANDEWELEVYGVNEEVDRGRPRTIRATR</sequence>
<reference evidence="1" key="2">
    <citation type="submission" date="2015-03" db="EMBL/GenBank/DDBJ databases">
        <authorList>
            <person name="Chow C.-E.T."/>
            <person name="Winget D.M."/>
            <person name="White R.A.III."/>
            <person name="Hallam S.J."/>
            <person name="Suttle C.A."/>
        </authorList>
    </citation>
    <scope>NUCLEOTIDE SEQUENCE</scope>
    <source>
        <strain evidence="1">Anoxic2_2</strain>
    </source>
</reference>
<dbReference type="EMBL" id="KR029586">
    <property type="protein sequence ID" value="AKH46812.1"/>
    <property type="molecule type" value="Genomic_DNA"/>
</dbReference>
<name>A0A0F7L5K8_9VIRU</name>
<proteinExistence type="predicted"/>
<reference evidence="1" key="1">
    <citation type="journal article" date="2015" name="Front. Microbiol.">
        <title>Combining genomic sequencing methods to explore viral diversity and reveal potential virus-host interactions.</title>
        <authorList>
            <person name="Chow C.E."/>
            <person name="Winget D.M."/>
            <person name="White R.A.III."/>
            <person name="Hallam S.J."/>
            <person name="Suttle C.A."/>
        </authorList>
    </citation>
    <scope>NUCLEOTIDE SEQUENCE</scope>
    <source>
        <strain evidence="1">Anoxic2_2</strain>
    </source>
</reference>
<evidence type="ECO:0000313" key="1">
    <source>
        <dbReference type="EMBL" id="AKH46812.1"/>
    </source>
</evidence>